<dbReference type="InterPro" id="IPR008462">
    <property type="entry name" value="CsbD"/>
</dbReference>
<proteinExistence type="inferred from homology"/>
<protein>
    <submittedName>
        <fullName evidence="4">Uncharacterized protein YjbJ (UPF0337 family)</fullName>
    </submittedName>
</protein>
<keyword evidence="2" id="KW-0812">Transmembrane</keyword>
<dbReference type="Pfam" id="PF05532">
    <property type="entry name" value="CsbD"/>
    <property type="match status" value="1"/>
</dbReference>
<keyword evidence="2" id="KW-0472">Membrane</keyword>
<dbReference type="EMBL" id="JACIJR010000003">
    <property type="protein sequence ID" value="MBB5729089.1"/>
    <property type="molecule type" value="Genomic_DNA"/>
</dbReference>
<dbReference type="SUPFAM" id="SSF69047">
    <property type="entry name" value="Hypothetical protein YjbJ"/>
    <property type="match status" value="1"/>
</dbReference>
<dbReference type="Proteomes" id="UP000546701">
    <property type="component" value="Unassembled WGS sequence"/>
</dbReference>
<reference evidence="4 5" key="1">
    <citation type="submission" date="2020-08" db="EMBL/GenBank/DDBJ databases">
        <title>Genomic Encyclopedia of Type Strains, Phase IV (KMG-IV): sequencing the most valuable type-strain genomes for metagenomic binning, comparative biology and taxonomic classification.</title>
        <authorList>
            <person name="Goeker M."/>
        </authorList>
    </citation>
    <scope>NUCLEOTIDE SEQUENCE [LARGE SCALE GENOMIC DNA]</scope>
    <source>
        <strain evidence="4 5">DSM 103336</strain>
    </source>
</reference>
<feature type="transmembrane region" description="Helical" evidence="2">
    <location>
        <begin position="74"/>
        <end position="91"/>
    </location>
</feature>
<sequence>MSITTLKGDGNEIGGKFKEAAGDLTGDRSLQSSGVADQVTGKVQQGVGAARDAISGNVAPLADKAKGFAKQRPFATAALVGVVGIALLNTLRGR</sequence>
<dbReference type="RefSeq" id="WP_157174694.1">
    <property type="nucleotide sequence ID" value="NZ_BMJP01000002.1"/>
</dbReference>
<name>A0A7W9BS22_9SPHN</name>
<keyword evidence="2" id="KW-1133">Transmembrane helix</keyword>
<accession>A0A7W9BS22</accession>
<dbReference type="InterPro" id="IPR036629">
    <property type="entry name" value="YjbJ_sf"/>
</dbReference>
<evidence type="ECO:0000313" key="5">
    <source>
        <dbReference type="Proteomes" id="UP000546701"/>
    </source>
</evidence>
<dbReference type="AlphaFoldDB" id="A0A7W9BS22"/>
<dbReference type="Gene3D" id="1.10.1470.10">
    <property type="entry name" value="YjbJ"/>
    <property type="match status" value="1"/>
</dbReference>
<evidence type="ECO:0000256" key="1">
    <source>
        <dbReference type="ARBA" id="ARBA00009129"/>
    </source>
</evidence>
<evidence type="ECO:0000259" key="3">
    <source>
        <dbReference type="Pfam" id="PF05532"/>
    </source>
</evidence>
<organism evidence="4 5">
    <name type="scientific">Sphingomonas prati</name>
    <dbReference type="NCBI Taxonomy" id="1843237"/>
    <lineage>
        <taxon>Bacteria</taxon>
        <taxon>Pseudomonadati</taxon>
        <taxon>Pseudomonadota</taxon>
        <taxon>Alphaproteobacteria</taxon>
        <taxon>Sphingomonadales</taxon>
        <taxon>Sphingomonadaceae</taxon>
        <taxon>Sphingomonas</taxon>
    </lineage>
</organism>
<feature type="domain" description="CsbD-like" evidence="3">
    <location>
        <begin position="6"/>
        <end position="55"/>
    </location>
</feature>
<dbReference type="OrthoDB" id="9796058at2"/>
<comment type="caution">
    <text evidence="4">The sequence shown here is derived from an EMBL/GenBank/DDBJ whole genome shotgun (WGS) entry which is preliminary data.</text>
</comment>
<evidence type="ECO:0000313" key="4">
    <source>
        <dbReference type="EMBL" id="MBB5729089.1"/>
    </source>
</evidence>
<keyword evidence="5" id="KW-1185">Reference proteome</keyword>
<comment type="similarity">
    <text evidence="1">Belongs to the UPF0337 (CsbD) family.</text>
</comment>
<gene>
    <name evidence="4" type="ORF">FHS99_001567</name>
</gene>
<evidence type="ECO:0000256" key="2">
    <source>
        <dbReference type="SAM" id="Phobius"/>
    </source>
</evidence>